<dbReference type="OrthoDB" id="5906864at2759"/>
<feature type="domain" description="F-box" evidence="1">
    <location>
        <begin position="1"/>
        <end position="46"/>
    </location>
</feature>
<protein>
    <recommendedName>
        <fullName evidence="1">F-box domain-containing protein</fullName>
    </recommendedName>
</protein>
<proteinExistence type="predicted"/>
<name>A0A6V7VTR9_MELEN</name>
<sequence>MFSLPAEVQLDIFKFLSCEKLYSIKQIHLYFYDFINNFEGELAREKFYGISIVIFLNLIFKNFSQDIDRFKKGPYSKLIELKAKNLNFPLNEEIEEKWRNRRETQIPLYLVPRNANNISMELNVIFYNYQTLSKTKKDVKIVYYYLNKLFNCYFEEGNFRGFILNTKLIQLLFGNVPKQFYIQSSWLFMDYVIGDKFQFILNHLFISGTLTINFPLDKDATKYTDILFKILMNGDKFNEVCLKCINLQEIFDRIIDHIKTAKVFSKMVAKIELKNHFTPFTALNERAEIIEEKREDGYLISTTYQLSNKFNPEIKFAILLLNTQ</sequence>
<dbReference type="Proteomes" id="UP000580250">
    <property type="component" value="Unassembled WGS sequence"/>
</dbReference>
<accession>A0A6V7VTR9</accession>
<dbReference type="InterPro" id="IPR001810">
    <property type="entry name" value="F-box_dom"/>
</dbReference>
<reference evidence="2 3" key="1">
    <citation type="submission" date="2020-08" db="EMBL/GenBank/DDBJ databases">
        <authorList>
            <person name="Koutsovoulos G."/>
            <person name="Danchin GJ E."/>
        </authorList>
    </citation>
    <scope>NUCLEOTIDE SEQUENCE [LARGE SCALE GENOMIC DNA]</scope>
</reference>
<dbReference type="PROSITE" id="PS50181">
    <property type="entry name" value="FBOX"/>
    <property type="match status" value="1"/>
</dbReference>
<organism evidence="2 3">
    <name type="scientific">Meloidogyne enterolobii</name>
    <name type="common">Root-knot nematode worm</name>
    <name type="synonym">Meloidogyne mayaguensis</name>
    <dbReference type="NCBI Taxonomy" id="390850"/>
    <lineage>
        <taxon>Eukaryota</taxon>
        <taxon>Metazoa</taxon>
        <taxon>Ecdysozoa</taxon>
        <taxon>Nematoda</taxon>
        <taxon>Chromadorea</taxon>
        <taxon>Rhabditida</taxon>
        <taxon>Tylenchina</taxon>
        <taxon>Tylenchomorpha</taxon>
        <taxon>Tylenchoidea</taxon>
        <taxon>Meloidogynidae</taxon>
        <taxon>Meloidogyninae</taxon>
        <taxon>Meloidogyne</taxon>
    </lineage>
</organism>
<dbReference type="EMBL" id="CAJEWN010000317">
    <property type="protein sequence ID" value="CAD2178340.1"/>
    <property type="molecule type" value="Genomic_DNA"/>
</dbReference>
<dbReference type="AlphaFoldDB" id="A0A6V7VTR9"/>
<comment type="caution">
    <text evidence="2">The sequence shown here is derived from an EMBL/GenBank/DDBJ whole genome shotgun (WGS) entry which is preliminary data.</text>
</comment>
<gene>
    <name evidence="2" type="ORF">MENT_LOCUS30275</name>
</gene>
<evidence type="ECO:0000313" key="3">
    <source>
        <dbReference type="Proteomes" id="UP000580250"/>
    </source>
</evidence>
<evidence type="ECO:0000259" key="1">
    <source>
        <dbReference type="PROSITE" id="PS50181"/>
    </source>
</evidence>
<evidence type="ECO:0000313" key="2">
    <source>
        <dbReference type="EMBL" id="CAD2178340.1"/>
    </source>
</evidence>